<organism evidence="3 4">
    <name type="scientific">Macrosiphum euphorbiae</name>
    <name type="common">potato aphid</name>
    <dbReference type="NCBI Taxonomy" id="13131"/>
    <lineage>
        <taxon>Eukaryota</taxon>
        <taxon>Metazoa</taxon>
        <taxon>Ecdysozoa</taxon>
        <taxon>Arthropoda</taxon>
        <taxon>Hexapoda</taxon>
        <taxon>Insecta</taxon>
        <taxon>Pterygota</taxon>
        <taxon>Neoptera</taxon>
        <taxon>Paraneoptera</taxon>
        <taxon>Hemiptera</taxon>
        <taxon>Sternorrhyncha</taxon>
        <taxon>Aphidomorpha</taxon>
        <taxon>Aphidoidea</taxon>
        <taxon>Aphididae</taxon>
        <taxon>Macrosiphini</taxon>
        <taxon>Macrosiphum</taxon>
    </lineage>
</organism>
<dbReference type="EMBL" id="CARXXK010000001">
    <property type="protein sequence ID" value="CAI6348901.1"/>
    <property type="molecule type" value="Genomic_DNA"/>
</dbReference>
<feature type="domain" description="Doublecortin" evidence="2">
    <location>
        <begin position="132"/>
        <end position="209"/>
    </location>
</feature>
<dbReference type="Proteomes" id="UP001160148">
    <property type="component" value="Unassembled WGS sequence"/>
</dbReference>
<comment type="caution">
    <text evidence="3">The sequence shown here is derived from an EMBL/GenBank/DDBJ whole genome shotgun (WGS) entry which is preliminary data.</text>
</comment>
<evidence type="ECO:0000256" key="1">
    <source>
        <dbReference type="SAM" id="MobiDB-lite"/>
    </source>
</evidence>
<dbReference type="PROSITE" id="PS50309">
    <property type="entry name" value="DC"/>
    <property type="match status" value="1"/>
</dbReference>
<dbReference type="AlphaFoldDB" id="A0AAV0W1P4"/>
<dbReference type="InterPro" id="IPR036572">
    <property type="entry name" value="Doublecortin_dom_sf"/>
</dbReference>
<evidence type="ECO:0000313" key="4">
    <source>
        <dbReference type="Proteomes" id="UP001160148"/>
    </source>
</evidence>
<dbReference type="Pfam" id="PF03607">
    <property type="entry name" value="DCX"/>
    <property type="match status" value="1"/>
</dbReference>
<keyword evidence="4" id="KW-1185">Reference proteome</keyword>
<name>A0AAV0W1P4_9HEMI</name>
<dbReference type="InterPro" id="IPR003533">
    <property type="entry name" value="Doublecortin_dom"/>
</dbReference>
<dbReference type="Gene3D" id="3.10.20.230">
    <property type="entry name" value="Doublecortin domain"/>
    <property type="match status" value="1"/>
</dbReference>
<accession>A0AAV0W1P4</accession>
<dbReference type="SMART" id="SM00537">
    <property type="entry name" value="DCX"/>
    <property type="match status" value="1"/>
</dbReference>
<feature type="compositionally biased region" description="Polar residues" evidence="1">
    <location>
        <begin position="1"/>
        <end position="18"/>
    </location>
</feature>
<proteinExistence type="predicted"/>
<dbReference type="SUPFAM" id="SSF89837">
    <property type="entry name" value="Doublecortin (DC)"/>
    <property type="match status" value="1"/>
</dbReference>
<protein>
    <recommendedName>
        <fullName evidence="2">Doublecortin domain-containing protein</fullName>
    </recommendedName>
</protein>
<dbReference type="GO" id="GO:0035556">
    <property type="term" value="P:intracellular signal transduction"/>
    <property type="evidence" value="ECO:0007669"/>
    <property type="project" value="InterPro"/>
</dbReference>
<feature type="region of interest" description="Disordered" evidence="1">
    <location>
        <begin position="1"/>
        <end position="108"/>
    </location>
</feature>
<evidence type="ECO:0000259" key="2">
    <source>
        <dbReference type="PROSITE" id="PS50309"/>
    </source>
</evidence>
<reference evidence="3 4" key="1">
    <citation type="submission" date="2023-01" db="EMBL/GenBank/DDBJ databases">
        <authorList>
            <person name="Whitehead M."/>
        </authorList>
    </citation>
    <scope>NUCLEOTIDE SEQUENCE [LARGE SCALE GENOMIC DNA]</scope>
</reference>
<sequence length="212" mass="23473">MLAPTVTIQPSSRPSSTMGEREVMASADGSEEKHEPNVKEIVAPARLNVPQSENKSESEDEDYQEVSRHTQQMGHNVGPAGYWQSVPNSRAASPGNDNGSETSSVMPAPVPGLAASRVAKDKYNHLSYWKARKVTFFKNGDLYFPGLELRFRPGRDIGNLEALLDKLSSRMDLPRGARYLFSMDGGRVVSLDQLEDDQSYVVSSYKSFKVFI</sequence>
<evidence type="ECO:0000313" key="3">
    <source>
        <dbReference type="EMBL" id="CAI6348901.1"/>
    </source>
</evidence>
<gene>
    <name evidence="3" type="ORF">MEUPH1_LOCUS5529</name>
</gene>
<feature type="compositionally biased region" description="Polar residues" evidence="1">
    <location>
        <begin position="85"/>
        <end position="105"/>
    </location>
</feature>